<reference evidence="1 2" key="1">
    <citation type="submission" date="2016-11" db="EMBL/GenBank/DDBJ databases">
        <title>The macronuclear genome of Stentor coeruleus: a giant cell with tiny introns.</title>
        <authorList>
            <person name="Slabodnick M."/>
            <person name="Ruby J.G."/>
            <person name="Reiff S.B."/>
            <person name="Swart E.C."/>
            <person name="Gosai S."/>
            <person name="Prabakaran S."/>
            <person name="Witkowska E."/>
            <person name="Larue G.E."/>
            <person name="Fisher S."/>
            <person name="Freeman R.M."/>
            <person name="Gunawardena J."/>
            <person name="Chu W."/>
            <person name="Stover N.A."/>
            <person name="Gregory B.D."/>
            <person name="Nowacki M."/>
            <person name="Derisi J."/>
            <person name="Roy S.W."/>
            <person name="Marshall W.F."/>
            <person name="Sood P."/>
        </authorList>
    </citation>
    <scope>NUCLEOTIDE SEQUENCE [LARGE SCALE GENOMIC DNA]</scope>
    <source>
        <strain evidence="1">WM001</strain>
    </source>
</reference>
<protein>
    <submittedName>
        <fullName evidence="1">Uncharacterized protein</fullName>
    </submittedName>
</protein>
<accession>A0A1R2AN91</accession>
<name>A0A1R2AN91_9CILI</name>
<evidence type="ECO:0000313" key="1">
    <source>
        <dbReference type="EMBL" id="OMJ65956.1"/>
    </source>
</evidence>
<dbReference type="EMBL" id="MPUH01001873">
    <property type="protein sequence ID" value="OMJ65956.1"/>
    <property type="molecule type" value="Genomic_DNA"/>
</dbReference>
<gene>
    <name evidence="1" type="ORF">SteCoe_37374</name>
</gene>
<keyword evidence="2" id="KW-1185">Reference proteome</keyword>
<dbReference type="OrthoDB" id="320448at2759"/>
<organism evidence="1 2">
    <name type="scientific">Stentor coeruleus</name>
    <dbReference type="NCBI Taxonomy" id="5963"/>
    <lineage>
        <taxon>Eukaryota</taxon>
        <taxon>Sar</taxon>
        <taxon>Alveolata</taxon>
        <taxon>Ciliophora</taxon>
        <taxon>Postciliodesmatophora</taxon>
        <taxon>Heterotrichea</taxon>
        <taxon>Heterotrichida</taxon>
        <taxon>Stentoridae</taxon>
        <taxon>Stentor</taxon>
    </lineage>
</organism>
<comment type="caution">
    <text evidence="1">The sequence shown here is derived from an EMBL/GenBank/DDBJ whole genome shotgun (WGS) entry which is preliminary data.</text>
</comment>
<evidence type="ECO:0000313" key="2">
    <source>
        <dbReference type="Proteomes" id="UP000187209"/>
    </source>
</evidence>
<proteinExistence type="predicted"/>
<dbReference type="Proteomes" id="UP000187209">
    <property type="component" value="Unassembled WGS sequence"/>
</dbReference>
<sequence length="245" mass="27467">MGGKASKIPPPIPGHLLAFTGIEEFDKIYKSLENSVKKIREAEIDLNMHTTDFIRSLGAREVWEIKPNVQKLIQVLLVIISAEGNGTLTDLVEYSTEFPYLIIQRAKLSKSTQKVADHFKKLMDLLQVLPKNITKSVIKLNGKIDNVRLFQNEVAKKTISLNYSMRDKLTAISVAVNNYNYCENALKVSKEMEKISDEVITEVCNAVQKAQVSPHCEILASRGLQAASEGLTKPKSIVKKFWPLV</sequence>
<dbReference type="AlphaFoldDB" id="A0A1R2AN91"/>